<comment type="pathway">
    <text evidence="1">Lipid metabolism.</text>
</comment>
<organism evidence="6 7">
    <name type="scientific">Ornithinibacillus caprae</name>
    <dbReference type="NCBI Taxonomy" id="2678566"/>
    <lineage>
        <taxon>Bacteria</taxon>
        <taxon>Bacillati</taxon>
        <taxon>Bacillota</taxon>
        <taxon>Bacilli</taxon>
        <taxon>Bacillales</taxon>
        <taxon>Bacillaceae</taxon>
        <taxon>Ornithinibacillus</taxon>
    </lineage>
</organism>
<dbReference type="Gene3D" id="3.40.50.150">
    <property type="entry name" value="Vaccinia Virus protein VP39"/>
    <property type="match status" value="1"/>
</dbReference>
<reference evidence="6 7" key="1">
    <citation type="submission" date="2019-11" db="EMBL/GenBank/DDBJ databases">
        <authorList>
            <person name="Li X."/>
        </authorList>
    </citation>
    <scope>NUCLEOTIDE SEQUENCE [LARGE SCALE GENOMIC DNA]</scope>
    <source>
        <strain evidence="6 7">L9</strain>
    </source>
</reference>
<protein>
    <submittedName>
        <fullName evidence="6">Methyltransferase domain-containing protein</fullName>
    </submittedName>
</protein>
<proteinExistence type="predicted"/>
<evidence type="ECO:0000256" key="2">
    <source>
        <dbReference type="ARBA" id="ARBA00022603"/>
    </source>
</evidence>
<dbReference type="EMBL" id="WOCA01000021">
    <property type="protein sequence ID" value="MUK90417.1"/>
    <property type="molecule type" value="Genomic_DNA"/>
</dbReference>
<dbReference type="GO" id="GO:0032259">
    <property type="term" value="P:methylation"/>
    <property type="evidence" value="ECO:0007669"/>
    <property type="project" value="UniProtKB-KW"/>
</dbReference>
<evidence type="ECO:0000313" key="6">
    <source>
        <dbReference type="EMBL" id="MUK90417.1"/>
    </source>
</evidence>
<dbReference type="GO" id="GO:0008757">
    <property type="term" value="F:S-adenosylmethionine-dependent methyltransferase activity"/>
    <property type="evidence" value="ECO:0007669"/>
    <property type="project" value="InterPro"/>
</dbReference>
<feature type="domain" description="Methyltransferase type 11" evidence="5">
    <location>
        <begin position="41"/>
        <end position="135"/>
    </location>
</feature>
<dbReference type="Pfam" id="PF08241">
    <property type="entry name" value="Methyltransf_11"/>
    <property type="match status" value="1"/>
</dbReference>
<gene>
    <name evidence="6" type="ORF">GMD78_18825</name>
</gene>
<evidence type="ECO:0000256" key="1">
    <source>
        <dbReference type="ARBA" id="ARBA00005189"/>
    </source>
</evidence>
<name>A0A6N8FQ72_9BACI</name>
<dbReference type="InterPro" id="IPR029063">
    <property type="entry name" value="SAM-dependent_MTases_sf"/>
</dbReference>
<dbReference type="SUPFAM" id="SSF53335">
    <property type="entry name" value="S-adenosyl-L-methionine-dependent methyltransferases"/>
    <property type="match status" value="1"/>
</dbReference>
<comment type="caution">
    <text evidence="6">The sequence shown here is derived from an EMBL/GenBank/DDBJ whole genome shotgun (WGS) entry which is preliminary data.</text>
</comment>
<dbReference type="RefSeq" id="WP_155671193.1">
    <property type="nucleotide sequence ID" value="NZ_WOCA01000021.1"/>
</dbReference>
<accession>A0A6N8FQ72</accession>
<evidence type="ECO:0000259" key="5">
    <source>
        <dbReference type="Pfam" id="PF08241"/>
    </source>
</evidence>
<dbReference type="CDD" id="cd02440">
    <property type="entry name" value="AdoMet_MTases"/>
    <property type="match status" value="1"/>
</dbReference>
<sequence length="237" mass="26631">MNYSYMDCLAELGIGGAHPGGLPLTKQLLSQVPIQDGTTVLDAGCGTGRSSAYVKEHFACQVTALDNHQTMVKKAKQRFLSHNLPIEVQHGSTESLPFEKSTFDIILSESVIAFTDASRTVNEFSRVLKPTGVLLAVEMVVEKAIPMKEVNEIKEFYGLSELLTVDEWDSLFQQAGFQDRKILTFTSQFDAHDPDHAPEFLLSENLDDVHFDILKEHEQLIEKYKDVLGYRMFRCTV</sequence>
<dbReference type="PANTHER" id="PTHR44307:SF2">
    <property type="entry name" value="PHOSPHOETHANOLAMINE METHYLTRANSFERASE ISOFORM X1"/>
    <property type="match status" value="1"/>
</dbReference>
<dbReference type="PANTHER" id="PTHR44307">
    <property type="entry name" value="PHOSPHOETHANOLAMINE METHYLTRANSFERASE"/>
    <property type="match status" value="1"/>
</dbReference>
<dbReference type="AlphaFoldDB" id="A0A6N8FQ72"/>
<evidence type="ECO:0000256" key="4">
    <source>
        <dbReference type="ARBA" id="ARBA00025707"/>
    </source>
</evidence>
<keyword evidence="3 6" id="KW-0808">Transferase</keyword>
<keyword evidence="2 6" id="KW-0489">Methyltransferase</keyword>
<comment type="pathway">
    <text evidence="4">Phospholipid metabolism.</text>
</comment>
<keyword evidence="7" id="KW-1185">Reference proteome</keyword>
<dbReference type="InterPro" id="IPR013216">
    <property type="entry name" value="Methyltransf_11"/>
</dbReference>
<dbReference type="Proteomes" id="UP000469125">
    <property type="component" value="Unassembled WGS sequence"/>
</dbReference>
<evidence type="ECO:0000313" key="7">
    <source>
        <dbReference type="Proteomes" id="UP000469125"/>
    </source>
</evidence>
<evidence type="ECO:0000256" key="3">
    <source>
        <dbReference type="ARBA" id="ARBA00022679"/>
    </source>
</evidence>